<feature type="domain" description="4'-phosphopantetheinyl transferase" evidence="2">
    <location>
        <begin position="104"/>
        <end position="184"/>
    </location>
</feature>
<dbReference type="STRING" id="1203610.HMPREF1536_00658"/>
<keyword evidence="1" id="KW-0808">Transferase</keyword>
<dbReference type="Pfam" id="PF17837">
    <property type="entry name" value="4PPT_N"/>
    <property type="match status" value="1"/>
</dbReference>
<evidence type="ECO:0000313" key="4">
    <source>
        <dbReference type="EMBL" id="KKB59677.1"/>
    </source>
</evidence>
<dbReference type="Pfam" id="PF01648">
    <property type="entry name" value="ACPS"/>
    <property type="match status" value="1"/>
</dbReference>
<dbReference type="Gene3D" id="3.90.470.20">
    <property type="entry name" value="4'-phosphopantetheinyl transferase domain"/>
    <property type="match status" value="1"/>
</dbReference>
<feature type="domain" description="4'-phosphopantetheinyl transferase N-terminal" evidence="3">
    <location>
        <begin position="44"/>
        <end position="97"/>
    </location>
</feature>
<accession>A0A0F5JQI3</accession>
<dbReference type="HOGENOM" id="CLU_104083_3_0_10"/>
<dbReference type="AlphaFoldDB" id="A0A0F5JQI3"/>
<reference evidence="4 5" key="1">
    <citation type="submission" date="2013-04" db="EMBL/GenBank/DDBJ databases">
        <title>The Genome Sequence of Parabacteroides gordonii DSM 23371.</title>
        <authorList>
            <consortium name="The Broad Institute Genomics Platform"/>
            <person name="Earl A."/>
            <person name="Ward D."/>
            <person name="Feldgarden M."/>
            <person name="Gevers D."/>
            <person name="Martens E."/>
            <person name="Sakamoto M."/>
            <person name="Benno Y."/>
            <person name="Suzuki N."/>
            <person name="Matsunaga N."/>
            <person name="Koshihara K."/>
            <person name="Seki M."/>
            <person name="Komiya H."/>
            <person name="Walker B."/>
            <person name="Young S."/>
            <person name="Zeng Q."/>
            <person name="Gargeya S."/>
            <person name="Fitzgerald M."/>
            <person name="Haas B."/>
            <person name="Abouelleil A."/>
            <person name="Allen A.W."/>
            <person name="Alvarado L."/>
            <person name="Arachchi H.M."/>
            <person name="Berlin A.M."/>
            <person name="Chapman S.B."/>
            <person name="Gainer-Dewar J."/>
            <person name="Goldberg J."/>
            <person name="Griggs A."/>
            <person name="Gujja S."/>
            <person name="Hansen M."/>
            <person name="Howarth C."/>
            <person name="Imamovic A."/>
            <person name="Ireland A."/>
            <person name="Larimer J."/>
            <person name="McCowan C."/>
            <person name="Murphy C."/>
            <person name="Pearson M."/>
            <person name="Poon T.W."/>
            <person name="Priest M."/>
            <person name="Roberts A."/>
            <person name="Saif S."/>
            <person name="Shea T."/>
            <person name="Sisk P."/>
            <person name="Sykes S."/>
            <person name="Wortman J."/>
            <person name="Nusbaum C."/>
            <person name="Birren B."/>
        </authorList>
    </citation>
    <scope>NUCLEOTIDE SEQUENCE [LARGE SCALE GENOMIC DNA]</scope>
    <source>
        <strain evidence="4 5">MS-1</strain>
    </source>
</reference>
<evidence type="ECO:0000259" key="3">
    <source>
        <dbReference type="Pfam" id="PF17837"/>
    </source>
</evidence>
<dbReference type="GO" id="GO:0000287">
    <property type="term" value="F:magnesium ion binding"/>
    <property type="evidence" value="ECO:0007669"/>
    <property type="project" value="InterPro"/>
</dbReference>
<sequence>MPVLFKHTRPLFGVWKIEETSDELLSMLALRSEYLPFLQNIKTEKRRQEWLASRVLLKELSGSELLIAYHEDGAPYLPDSAYHLSISHTNGYAAVLLQEQPAAGIDIEYYSTRILKIRSRFMSPEEDASVDPDNAVKHLLVYWCAKEALFKMIRQQDVDFIEHLHIEPFTYADSRQIKAYETRTGDTQSYTLSYEVRPDFVFVYSLPSGSGISR</sequence>
<dbReference type="Proteomes" id="UP000033035">
    <property type="component" value="Unassembled WGS sequence"/>
</dbReference>
<evidence type="ECO:0000256" key="1">
    <source>
        <dbReference type="ARBA" id="ARBA00022679"/>
    </source>
</evidence>
<protein>
    <recommendedName>
        <fullName evidence="6">4'-phosphopantetheinyl transferase domain-containing protein</fullName>
    </recommendedName>
</protein>
<dbReference type="InterPro" id="IPR008278">
    <property type="entry name" value="4-PPantetheinyl_Trfase_dom"/>
</dbReference>
<evidence type="ECO:0000259" key="2">
    <source>
        <dbReference type="Pfam" id="PF01648"/>
    </source>
</evidence>
<dbReference type="InterPro" id="IPR037143">
    <property type="entry name" value="4-PPantetheinyl_Trfase_dom_sf"/>
</dbReference>
<evidence type="ECO:0000313" key="5">
    <source>
        <dbReference type="Proteomes" id="UP000033035"/>
    </source>
</evidence>
<evidence type="ECO:0008006" key="6">
    <source>
        <dbReference type="Google" id="ProtNLM"/>
    </source>
</evidence>
<gene>
    <name evidence="4" type="ORF">HMPREF1536_00658</name>
</gene>
<dbReference type="InterPro" id="IPR041354">
    <property type="entry name" value="4PPT_N"/>
</dbReference>
<proteinExistence type="predicted"/>
<keyword evidence="5" id="KW-1185">Reference proteome</keyword>
<dbReference type="PATRIC" id="fig|1203610.3.peg.679"/>
<organism evidence="4 5">
    <name type="scientific">Parabacteroides gordonii MS-1 = DSM 23371</name>
    <dbReference type="NCBI Taxonomy" id="1203610"/>
    <lineage>
        <taxon>Bacteria</taxon>
        <taxon>Pseudomonadati</taxon>
        <taxon>Bacteroidota</taxon>
        <taxon>Bacteroidia</taxon>
        <taxon>Bacteroidales</taxon>
        <taxon>Tannerellaceae</taxon>
        <taxon>Parabacteroides</taxon>
    </lineage>
</organism>
<dbReference type="SUPFAM" id="SSF56214">
    <property type="entry name" value="4'-phosphopantetheinyl transferase"/>
    <property type="match status" value="2"/>
</dbReference>
<comment type="caution">
    <text evidence="4">The sequence shown here is derived from an EMBL/GenBank/DDBJ whole genome shotgun (WGS) entry which is preliminary data.</text>
</comment>
<dbReference type="EMBL" id="AQHW01000003">
    <property type="protein sequence ID" value="KKB59677.1"/>
    <property type="molecule type" value="Genomic_DNA"/>
</dbReference>
<dbReference type="RefSeq" id="WP_028728593.1">
    <property type="nucleotide sequence ID" value="NZ_AUAE01000034.1"/>
</dbReference>
<dbReference type="GO" id="GO:0008897">
    <property type="term" value="F:holo-[acyl-carrier-protein] synthase activity"/>
    <property type="evidence" value="ECO:0007669"/>
    <property type="project" value="InterPro"/>
</dbReference>
<name>A0A0F5JQI3_9BACT</name>